<evidence type="ECO:0000256" key="9">
    <source>
        <dbReference type="ARBA" id="ARBA00030407"/>
    </source>
</evidence>
<comment type="catalytic activity">
    <reaction evidence="12">
        <text>2 [molybdopterin-synthase sulfur-carrier protein]-C-terminal-Gly-aminoethanethioate + cyclic pyranopterin phosphate + H2O = molybdopterin + 2 [molybdopterin-synthase sulfur-carrier protein]-C-terminal Gly-Gly + 2 H(+)</text>
        <dbReference type="Rhea" id="RHEA:26333"/>
        <dbReference type="Rhea" id="RHEA-COMP:12202"/>
        <dbReference type="Rhea" id="RHEA-COMP:19907"/>
        <dbReference type="ChEBI" id="CHEBI:15377"/>
        <dbReference type="ChEBI" id="CHEBI:15378"/>
        <dbReference type="ChEBI" id="CHEBI:58698"/>
        <dbReference type="ChEBI" id="CHEBI:59648"/>
        <dbReference type="ChEBI" id="CHEBI:90778"/>
        <dbReference type="ChEBI" id="CHEBI:232372"/>
        <dbReference type="EC" id="2.8.1.12"/>
    </reaction>
</comment>
<comment type="function">
    <text evidence="6">Converts molybdopterin precursor Z into molybdopterin. This requires the incorporation of two sulfur atoms into precursor Z to generate a dithiolene group. The sulfur is provided by MoaD.</text>
</comment>
<comment type="subunit">
    <text evidence="7">Heterotetramer of 2 MoaD subunits and 2 MoaE subunits. Also stable as homodimer. The enzyme changes between these two forms during catalysis.</text>
</comment>
<evidence type="ECO:0000256" key="3">
    <source>
        <dbReference type="ARBA" id="ARBA00011950"/>
    </source>
</evidence>
<evidence type="ECO:0000256" key="4">
    <source>
        <dbReference type="ARBA" id="ARBA00013858"/>
    </source>
</evidence>
<evidence type="ECO:0000256" key="2">
    <source>
        <dbReference type="ARBA" id="ARBA00005426"/>
    </source>
</evidence>
<dbReference type="PANTHER" id="PTHR23404">
    <property type="entry name" value="MOLYBDOPTERIN SYNTHASE RELATED"/>
    <property type="match status" value="1"/>
</dbReference>
<reference evidence="14" key="1">
    <citation type="journal article" date="2011" name="Environ. Microbiol.">
        <title>Time-series analyses of Monterey Bay coastal microbial picoplankton using a 'genome proxy' microarray.</title>
        <authorList>
            <person name="Rich V.I."/>
            <person name="Pham V.D."/>
            <person name="Eppley J."/>
            <person name="Shi Y."/>
            <person name="DeLong E.F."/>
        </authorList>
    </citation>
    <scope>NUCLEOTIDE SEQUENCE</scope>
</reference>
<organism evidence="14">
    <name type="scientific">uncultured alpha proteobacterium EB080_L06A09</name>
    <dbReference type="NCBI Taxonomy" id="710794"/>
    <lineage>
        <taxon>Bacteria</taxon>
        <taxon>Pseudomonadati</taxon>
        <taxon>Pseudomonadota</taxon>
        <taxon>Alphaproteobacteria</taxon>
        <taxon>environmental samples</taxon>
    </lineage>
</organism>
<evidence type="ECO:0000256" key="1">
    <source>
        <dbReference type="ARBA" id="ARBA00005046"/>
    </source>
</evidence>
<evidence type="ECO:0000313" key="14">
    <source>
        <dbReference type="EMBL" id="ADI20119.1"/>
    </source>
</evidence>
<dbReference type="GO" id="GO:0006777">
    <property type="term" value="P:Mo-molybdopterin cofactor biosynthetic process"/>
    <property type="evidence" value="ECO:0007669"/>
    <property type="project" value="UniProtKB-KW"/>
</dbReference>
<evidence type="ECO:0000256" key="12">
    <source>
        <dbReference type="ARBA" id="ARBA00049878"/>
    </source>
</evidence>
<dbReference type="UniPathway" id="UPA00344"/>
<feature type="region of interest" description="Disordered" evidence="13">
    <location>
        <begin position="123"/>
        <end position="145"/>
    </location>
</feature>
<comment type="similarity">
    <text evidence="2">Belongs to the MoaE family.</text>
</comment>
<name>E0Y0C8_9PROT</name>
<dbReference type="InterPro" id="IPR036563">
    <property type="entry name" value="MoaE_sf"/>
</dbReference>
<proteinExistence type="inferred from homology"/>
<dbReference type="Pfam" id="PF02391">
    <property type="entry name" value="MoaE"/>
    <property type="match status" value="1"/>
</dbReference>
<dbReference type="CDD" id="cd00756">
    <property type="entry name" value="MoaE"/>
    <property type="match status" value="1"/>
</dbReference>
<dbReference type="InterPro" id="IPR003448">
    <property type="entry name" value="Mopterin_biosynth_MoaE"/>
</dbReference>
<dbReference type="AlphaFoldDB" id="E0Y0C8"/>
<dbReference type="SUPFAM" id="SSF54690">
    <property type="entry name" value="Molybdopterin synthase subunit MoaE"/>
    <property type="match status" value="1"/>
</dbReference>
<protein>
    <recommendedName>
        <fullName evidence="4">Molybdopterin synthase catalytic subunit</fullName>
        <ecNumber evidence="3">2.8.1.12</ecNumber>
    </recommendedName>
    <alternativeName>
        <fullName evidence="10">MPT synthase subunit 2</fullName>
    </alternativeName>
    <alternativeName>
        <fullName evidence="8">Molybdenum cofactor biosynthesis protein E</fullName>
    </alternativeName>
    <alternativeName>
        <fullName evidence="9">Molybdopterin-converting factor large subunit</fullName>
    </alternativeName>
    <alternativeName>
        <fullName evidence="11">Molybdopterin-converting factor subunit 2</fullName>
    </alternativeName>
</protein>
<dbReference type="EC" id="2.8.1.12" evidence="3"/>
<evidence type="ECO:0000256" key="5">
    <source>
        <dbReference type="ARBA" id="ARBA00023150"/>
    </source>
</evidence>
<dbReference type="EMBL" id="GU474938">
    <property type="protein sequence ID" value="ADI20119.1"/>
    <property type="molecule type" value="Genomic_DNA"/>
</dbReference>
<evidence type="ECO:0000256" key="7">
    <source>
        <dbReference type="ARBA" id="ARBA00026066"/>
    </source>
</evidence>
<evidence type="ECO:0000256" key="6">
    <source>
        <dbReference type="ARBA" id="ARBA00025448"/>
    </source>
</evidence>
<dbReference type="GO" id="GO:0030366">
    <property type="term" value="F:molybdopterin synthase activity"/>
    <property type="evidence" value="ECO:0007669"/>
    <property type="project" value="UniProtKB-EC"/>
</dbReference>
<evidence type="ECO:0000256" key="11">
    <source>
        <dbReference type="ARBA" id="ARBA00032474"/>
    </source>
</evidence>
<dbReference type="Gene3D" id="3.90.1170.40">
    <property type="entry name" value="Molybdopterin biosynthesis MoaE subunit"/>
    <property type="match status" value="1"/>
</dbReference>
<accession>E0Y0C8</accession>
<evidence type="ECO:0000256" key="13">
    <source>
        <dbReference type="SAM" id="MobiDB-lite"/>
    </source>
</evidence>
<comment type="pathway">
    <text evidence="1">Cofactor biosynthesis; molybdopterin biosynthesis.</text>
</comment>
<sequence length="145" mass="16542">MAVLIQEEDFNLSDELKLLKAGKGDAGAIISFIGSVRGDKSLRALELEHYPNMTLSSLEEIQDKAISRWKLIDVRIIHRFGYLSLGEQIMMVAVASQHRREAFEAADYIMDFLKSRAPFWKKEHSDTGSTWVDANPEDEKSLARW</sequence>
<keyword evidence="5" id="KW-0501">Molybdenum cofactor biosynthesis</keyword>
<evidence type="ECO:0000256" key="10">
    <source>
        <dbReference type="ARBA" id="ARBA00030781"/>
    </source>
</evidence>
<evidence type="ECO:0000256" key="8">
    <source>
        <dbReference type="ARBA" id="ARBA00029745"/>
    </source>
</evidence>